<feature type="region of interest" description="Disordered" evidence="3">
    <location>
        <begin position="1"/>
        <end position="31"/>
    </location>
</feature>
<organism evidence="6 7">
    <name type="scientific">Pristionchus fissidentatus</name>
    <dbReference type="NCBI Taxonomy" id="1538716"/>
    <lineage>
        <taxon>Eukaryota</taxon>
        <taxon>Metazoa</taxon>
        <taxon>Ecdysozoa</taxon>
        <taxon>Nematoda</taxon>
        <taxon>Chromadorea</taxon>
        <taxon>Rhabditida</taxon>
        <taxon>Rhabditina</taxon>
        <taxon>Diplogasteromorpha</taxon>
        <taxon>Diplogasteroidea</taxon>
        <taxon>Neodiplogasteridae</taxon>
        <taxon>Pristionchus</taxon>
    </lineage>
</organism>
<dbReference type="InterPro" id="IPR002104">
    <property type="entry name" value="Integrase_catalytic"/>
</dbReference>
<protein>
    <recommendedName>
        <fullName evidence="8">CCHC-type domain-containing protein</fullName>
    </recommendedName>
</protein>
<dbReference type="GO" id="GO:0003677">
    <property type="term" value="F:DNA binding"/>
    <property type="evidence" value="ECO:0007669"/>
    <property type="project" value="InterPro"/>
</dbReference>
<evidence type="ECO:0000256" key="3">
    <source>
        <dbReference type="SAM" id="MobiDB-lite"/>
    </source>
</evidence>
<evidence type="ECO:0000256" key="2">
    <source>
        <dbReference type="PROSITE-ProRule" id="PRU00047"/>
    </source>
</evidence>
<name>A0AAV5WG97_9BILA</name>
<feature type="domain" description="CCHC-type" evidence="4">
    <location>
        <begin position="217"/>
        <end position="230"/>
    </location>
</feature>
<dbReference type="EMBL" id="BTSY01000005">
    <property type="protein sequence ID" value="GMT30956.1"/>
    <property type="molecule type" value="Genomic_DNA"/>
</dbReference>
<dbReference type="PROSITE" id="PS51898">
    <property type="entry name" value="TYR_RECOMBINASE"/>
    <property type="match status" value="1"/>
</dbReference>
<gene>
    <name evidence="6" type="ORF">PFISCL1PPCAC_22253</name>
</gene>
<dbReference type="InterPro" id="IPR013762">
    <property type="entry name" value="Integrase-like_cat_sf"/>
</dbReference>
<keyword evidence="2" id="KW-0863">Zinc-finger</keyword>
<dbReference type="Gene3D" id="1.10.443.10">
    <property type="entry name" value="Intergrase catalytic core"/>
    <property type="match status" value="1"/>
</dbReference>
<evidence type="ECO:0000313" key="6">
    <source>
        <dbReference type="EMBL" id="GMT30956.1"/>
    </source>
</evidence>
<dbReference type="SUPFAM" id="SSF56672">
    <property type="entry name" value="DNA/RNA polymerases"/>
    <property type="match status" value="1"/>
</dbReference>
<dbReference type="PROSITE" id="PS50158">
    <property type="entry name" value="ZF_CCHC"/>
    <property type="match status" value="1"/>
</dbReference>
<evidence type="ECO:0000259" key="4">
    <source>
        <dbReference type="PROSITE" id="PS50158"/>
    </source>
</evidence>
<dbReference type="AlphaFoldDB" id="A0AAV5WG97"/>
<evidence type="ECO:0008006" key="8">
    <source>
        <dbReference type="Google" id="ProtNLM"/>
    </source>
</evidence>
<dbReference type="PANTHER" id="PTHR33435">
    <property type="entry name" value="PROTEIN CBG21870-RELATED"/>
    <property type="match status" value="1"/>
</dbReference>
<accession>A0AAV5WG97</accession>
<dbReference type="InterPro" id="IPR001878">
    <property type="entry name" value="Znf_CCHC"/>
</dbReference>
<evidence type="ECO:0000313" key="7">
    <source>
        <dbReference type="Proteomes" id="UP001432322"/>
    </source>
</evidence>
<comment type="caution">
    <text evidence="6">The sequence shown here is derived from an EMBL/GenBank/DDBJ whole genome shotgun (WGS) entry which is preliminary data.</text>
</comment>
<dbReference type="Pfam" id="PF00589">
    <property type="entry name" value="Phage_integrase"/>
    <property type="match status" value="1"/>
</dbReference>
<feature type="non-terminal residue" evidence="6">
    <location>
        <position position="1"/>
    </location>
</feature>
<keyword evidence="2" id="KW-0862">Zinc</keyword>
<feature type="domain" description="Tyr recombinase" evidence="5">
    <location>
        <begin position="577"/>
        <end position="771"/>
    </location>
</feature>
<evidence type="ECO:0000256" key="1">
    <source>
        <dbReference type="ARBA" id="ARBA00023172"/>
    </source>
</evidence>
<proteinExistence type="predicted"/>
<keyword evidence="2" id="KW-0479">Metal-binding</keyword>
<dbReference type="PANTHER" id="PTHR33435:SF3">
    <property type="entry name" value="PROTEIN CBG21870"/>
    <property type="match status" value="1"/>
</dbReference>
<dbReference type="InterPro" id="IPR043502">
    <property type="entry name" value="DNA/RNA_pol_sf"/>
</dbReference>
<dbReference type="GO" id="GO:0006310">
    <property type="term" value="P:DNA recombination"/>
    <property type="evidence" value="ECO:0007669"/>
    <property type="project" value="UniProtKB-KW"/>
</dbReference>
<keyword evidence="7" id="KW-1185">Reference proteome</keyword>
<reference evidence="6" key="1">
    <citation type="submission" date="2023-10" db="EMBL/GenBank/DDBJ databases">
        <title>Genome assembly of Pristionchus species.</title>
        <authorList>
            <person name="Yoshida K."/>
            <person name="Sommer R.J."/>
        </authorList>
    </citation>
    <scope>NUCLEOTIDE SEQUENCE</scope>
    <source>
        <strain evidence="6">RS5133</strain>
    </source>
</reference>
<evidence type="ECO:0000259" key="5">
    <source>
        <dbReference type="PROSITE" id="PS51898"/>
    </source>
</evidence>
<dbReference type="CDD" id="cd00397">
    <property type="entry name" value="DNA_BRE_C"/>
    <property type="match status" value="1"/>
</dbReference>
<dbReference type="GO" id="GO:0015074">
    <property type="term" value="P:DNA integration"/>
    <property type="evidence" value="ECO:0007669"/>
    <property type="project" value="InterPro"/>
</dbReference>
<sequence>ASSLGVSGSSSVSSSVQSSMSSPSIPSLSSSVSSVSSALPVFSSSSVITGASQGAARAPDLPQDALSSLLQVLRPHLQAAPTHTIPRVSSQELQERLSTLTEFLNQAERVKHGSEDMDALLAAMKQRVQLLVASEKTPGLLDSVARLRVIRDASDGADAGLIAAALQMSERERPFSSARRDRSRSPFRARGEARGSSSSRFNARRPSPPRFDAKLVCFSCGRKGHKSPDCHQFAGRRIRDGLSLDLPDGMDPNYFTFTGNRNSAVEQAEFVAATVLEWLRSGAVVKAEPDEPLAVFPLSVVSNDTREEAQRAATIVHSDIQSAGMRVNEGKSQWIPSQSGKWLGFDINLKEGVVEVCEKRLSKALECIREMLARRKVSMKLRQQVLGHIASMSLVLGDEACLMARSMQLEVVRMEETSEKATSMDERERSELNYWERGEEECCKEVSCTYALNSGIRGACLEELQREFAGGGLGELGELAEEALRGSLAPSTVTAYSNSDRARKELAKSLGMEEDAELSLCAFVLQKLLKGQSKASLGVAVSAFGFMTGVSPLGTRYGDVIGAALKTASRKRATVSHGKAELPHLQAILLWAGREDGSRKDRRIGSVSLLLFGCLLRVSEAFALKREEVIVTIGDENTISISVRVAKAKNDQLRSGRNTFLCLKKGSPGRVLWEEYSRDLASSPSPWFFPSLQDPARAITTDGIRTELKRVCEELGLPTLTPHTFRGGGASAALESGVPLEKVQRLGRWTSAQGMTPYIRDSVESQGGTFLL</sequence>
<feature type="region of interest" description="Disordered" evidence="3">
    <location>
        <begin position="172"/>
        <end position="207"/>
    </location>
</feature>
<dbReference type="Proteomes" id="UP001432322">
    <property type="component" value="Unassembled WGS sequence"/>
</dbReference>
<dbReference type="SUPFAM" id="SSF56349">
    <property type="entry name" value="DNA breaking-rejoining enzymes"/>
    <property type="match status" value="1"/>
</dbReference>
<dbReference type="GO" id="GO:0008270">
    <property type="term" value="F:zinc ion binding"/>
    <property type="evidence" value="ECO:0007669"/>
    <property type="project" value="UniProtKB-KW"/>
</dbReference>
<keyword evidence="1" id="KW-0233">DNA recombination</keyword>
<feature type="compositionally biased region" description="Basic and acidic residues" evidence="3">
    <location>
        <begin position="172"/>
        <end position="193"/>
    </location>
</feature>
<dbReference type="InterPro" id="IPR011010">
    <property type="entry name" value="DNA_brk_join_enz"/>
</dbReference>